<dbReference type="InterPro" id="IPR046820">
    <property type="entry name" value="MmeI_TRD"/>
</dbReference>
<dbReference type="InterPro" id="IPR046816">
    <property type="entry name" value="MmeI_Mtase"/>
</dbReference>
<evidence type="ECO:0000256" key="4">
    <source>
        <dbReference type="ARBA" id="ARBA00047942"/>
    </source>
</evidence>
<proteinExistence type="predicted"/>
<dbReference type="SMART" id="SM00513">
    <property type="entry name" value="SAP"/>
    <property type="match status" value="1"/>
</dbReference>
<organism evidence="7 8">
    <name type="scientific">Sorangium cellulosum</name>
    <name type="common">Polyangium cellulosum</name>
    <dbReference type="NCBI Taxonomy" id="56"/>
    <lineage>
        <taxon>Bacteria</taxon>
        <taxon>Pseudomonadati</taxon>
        <taxon>Myxococcota</taxon>
        <taxon>Polyangia</taxon>
        <taxon>Polyangiales</taxon>
        <taxon>Polyangiaceae</taxon>
        <taxon>Sorangium</taxon>
    </lineage>
</organism>
<dbReference type="InterPro" id="IPR050953">
    <property type="entry name" value="N4_N6_ade-DNA_methylase"/>
</dbReference>
<dbReference type="EMBL" id="JEMA01001119">
    <property type="protein sequence ID" value="KYF62150.1"/>
    <property type="molecule type" value="Genomic_DNA"/>
</dbReference>
<dbReference type="Pfam" id="PF20465">
    <property type="entry name" value="MmeI_hel"/>
    <property type="match status" value="1"/>
</dbReference>
<evidence type="ECO:0000256" key="2">
    <source>
        <dbReference type="ARBA" id="ARBA00022603"/>
    </source>
</evidence>
<evidence type="ECO:0000313" key="7">
    <source>
        <dbReference type="EMBL" id="KYF62150.1"/>
    </source>
</evidence>
<evidence type="ECO:0000259" key="6">
    <source>
        <dbReference type="PROSITE" id="PS50800"/>
    </source>
</evidence>
<feature type="region of interest" description="Disordered" evidence="5">
    <location>
        <begin position="1022"/>
        <end position="1056"/>
    </location>
</feature>
<dbReference type="InterPro" id="IPR029063">
    <property type="entry name" value="SAM-dependent_MTases_sf"/>
</dbReference>
<dbReference type="GO" id="GO:0009007">
    <property type="term" value="F:site-specific DNA-methyltransferase (adenine-specific) activity"/>
    <property type="evidence" value="ECO:0007669"/>
    <property type="project" value="UniProtKB-EC"/>
</dbReference>
<accession>A0A150Q2K6</accession>
<dbReference type="Proteomes" id="UP000075260">
    <property type="component" value="Unassembled WGS sequence"/>
</dbReference>
<dbReference type="PANTHER" id="PTHR33841:SF1">
    <property type="entry name" value="DNA METHYLTRANSFERASE A"/>
    <property type="match status" value="1"/>
</dbReference>
<comment type="caution">
    <text evidence="7">The sequence shown here is derived from an EMBL/GenBank/DDBJ whole genome shotgun (WGS) entry which is preliminary data.</text>
</comment>
<dbReference type="SUPFAM" id="SSF53335">
    <property type="entry name" value="S-adenosyl-L-methionine-dependent methyltransferases"/>
    <property type="match status" value="1"/>
</dbReference>
<evidence type="ECO:0000256" key="3">
    <source>
        <dbReference type="ARBA" id="ARBA00022679"/>
    </source>
</evidence>
<dbReference type="InterPro" id="IPR003034">
    <property type="entry name" value="SAP_dom"/>
</dbReference>
<dbReference type="Gene3D" id="3.40.50.150">
    <property type="entry name" value="Vaccinia Virus protein VP39"/>
    <property type="match status" value="1"/>
</dbReference>
<dbReference type="PANTHER" id="PTHR33841">
    <property type="entry name" value="DNA METHYLTRANSFERASE YEEA-RELATED"/>
    <property type="match status" value="1"/>
</dbReference>
<dbReference type="InterPro" id="IPR046819">
    <property type="entry name" value="MmeI_hel"/>
</dbReference>
<evidence type="ECO:0000313" key="8">
    <source>
        <dbReference type="Proteomes" id="UP000075260"/>
    </source>
</evidence>
<dbReference type="Pfam" id="PF20473">
    <property type="entry name" value="MmeI_Mtase"/>
    <property type="match status" value="1"/>
</dbReference>
<gene>
    <name evidence="7" type="ORF">BE15_05580</name>
</gene>
<protein>
    <recommendedName>
        <fullName evidence="1">site-specific DNA-methyltransferase (adenine-specific)</fullName>
        <ecNumber evidence="1">2.1.1.72</ecNumber>
    </recommendedName>
</protein>
<dbReference type="GO" id="GO:0032259">
    <property type="term" value="P:methylation"/>
    <property type="evidence" value="ECO:0007669"/>
    <property type="project" value="UniProtKB-KW"/>
</dbReference>
<keyword evidence="2" id="KW-0489">Methyltransferase</keyword>
<dbReference type="AlphaFoldDB" id="A0A150Q2K6"/>
<sequence>MPTVVFWVSIRRVDGSLTPEQTAACLDTLGADRLRALLDTLDLEATDRRSRSALIAAVSRAPLPDVVRALRVPELRAFCTTLGVHDKGTKDVLVQRVLAAPGTRVVRSQSDRPDGAAGAGALKAALRRFTLEVAAGFGGRDAQTRFVKAFFSCFGWRDGEPPGAEIPASLSVVELGRRTTRPVEAVWSERRVLVDVVAPDVVLDAAWSDLLRACLEQSPGPQFVVLTNQRELRLYDLARDRSVPRLATPIDDLPKYSDAFVFLGEGWVPGTTPKIVNVGKVSREVADLVAKLYRSLKAKFPKREAEIIRFTLQCIITMFAEDIGLLPPDYFTTLLYEGARHRDVERRLRELFTLMGTRDVPPPRPVAYFNGGIFAAPVTLPLGDTELTALTRAAEAHWKYVDPHIFGSVFQGIMDDAERHASGAHYTAHDDIMRVVGPTIVEPWRKRIAEAKTLTELLDVRRVLAKFRVLDPACGSGNFLYVAFRELYSLETQLLARIREFPSGQGIGWGSVISTLNFHGIDTNAFAVELAKVTLNIAKKIAFEDRRQKAADASLQGELEVDPSLPLDNLDKNIVCADALFTEWPEVDAIVGNPPMLGGLKIRSELGVTYLEQLQSRYPEVNGRADFCAYWFRRAHERLATGTRAGLVATNTIREGNTREAATDFIVQNGGTITDAVSSQSWPGEAVVNVSMVNWIKGTVPDAPRRLEIEGVVYECKSIPPSLQLQADLRSASPISANTRGTAQGLVLGTKAFQLDRATARTLCADRRARPFLKPIAVASHLLRGRLTQDPDYVIDMTLCTSEAQARQAGSAFEYLKKHVYPAVFEKAETATTEHYKNWLRTWWRPFWPRLEFVAVLTGFDRIIVCSRHAARPVFAFLSRKFFPTESLQLFAFEDDYSFGILQSKAHWLWAVGVGSKIKDDTRYTGDVWDTFPWPQEVSESAVANVAAAARELRATRQRLMEANGWSLRELHQAAEIDGPHPLKDAQRALDEAVAEAYGMPSDQEVTEFLLDLNRCLVEDEEQGRTVTGAGLPPGLDPKDPRWLSDDCIEPPPISE</sequence>
<dbReference type="Pfam" id="PF20466">
    <property type="entry name" value="MmeI_TRD"/>
    <property type="match status" value="1"/>
</dbReference>
<dbReference type="Pfam" id="PF20464">
    <property type="entry name" value="MmeI_N"/>
    <property type="match status" value="1"/>
</dbReference>
<dbReference type="EC" id="2.1.1.72" evidence="1"/>
<name>A0A150Q2K6_SORCE</name>
<comment type="catalytic activity">
    <reaction evidence="4">
        <text>a 2'-deoxyadenosine in DNA + S-adenosyl-L-methionine = an N(6)-methyl-2'-deoxyadenosine in DNA + S-adenosyl-L-homocysteine + H(+)</text>
        <dbReference type="Rhea" id="RHEA:15197"/>
        <dbReference type="Rhea" id="RHEA-COMP:12418"/>
        <dbReference type="Rhea" id="RHEA-COMP:12419"/>
        <dbReference type="ChEBI" id="CHEBI:15378"/>
        <dbReference type="ChEBI" id="CHEBI:57856"/>
        <dbReference type="ChEBI" id="CHEBI:59789"/>
        <dbReference type="ChEBI" id="CHEBI:90615"/>
        <dbReference type="ChEBI" id="CHEBI:90616"/>
        <dbReference type="EC" id="2.1.1.72"/>
    </reaction>
</comment>
<evidence type="ECO:0000256" key="1">
    <source>
        <dbReference type="ARBA" id="ARBA00011900"/>
    </source>
</evidence>
<feature type="domain" description="SAP" evidence="6">
    <location>
        <begin position="67"/>
        <end position="101"/>
    </location>
</feature>
<dbReference type="InterPro" id="IPR046817">
    <property type="entry name" value="MmeI_N"/>
</dbReference>
<reference evidence="7 8" key="1">
    <citation type="submission" date="2014-02" db="EMBL/GenBank/DDBJ databases">
        <title>The small core and large imbalanced accessory genome model reveals a collaborative survival strategy of Sorangium cellulosum strains in nature.</title>
        <authorList>
            <person name="Han K."/>
            <person name="Peng R."/>
            <person name="Blom J."/>
            <person name="Li Y.-Z."/>
        </authorList>
    </citation>
    <scope>NUCLEOTIDE SEQUENCE [LARGE SCALE GENOMIC DNA]</scope>
    <source>
        <strain evidence="7 8">So0008-312</strain>
    </source>
</reference>
<dbReference type="PROSITE" id="PS50800">
    <property type="entry name" value="SAP"/>
    <property type="match status" value="1"/>
</dbReference>
<evidence type="ECO:0000256" key="5">
    <source>
        <dbReference type="SAM" id="MobiDB-lite"/>
    </source>
</evidence>
<keyword evidence="3" id="KW-0808">Transferase</keyword>
<dbReference type="PRINTS" id="PR00507">
    <property type="entry name" value="N12N6MTFRASE"/>
</dbReference>